<dbReference type="InterPro" id="IPR019401">
    <property type="entry name" value="Znf_CHCC"/>
</dbReference>
<dbReference type="GeneID" id="37012241"/>
<dbReference type="PANTHER" id="PTHR13156:SF0">
    <property type="entry name" value="NADH DEHYDROGENASE [UBIQUINONE] IRON-SULFUR PROTEIN 6, MITOCHONDRIAL"/>
    <property type="match status" value="1"/>
</dbReference>
<dbReference type="GO" id="GO:0005739">
    <property type="term" value="C:mitochondrion"/>
    <property type="evidence" value="ECO:0007669"/>
    <property type="project" value="GOC"/>
</dbReference>
<evidence type="ECO:0000313" key="4">
    <source>
        <dbReference type="Proteomes" id="UP000245942"/>
    </source>
</evidence>
<reference evidence="3 4" key="1">
    <citation type="journal article" date="2018" name="Mol. Biol. Evol.">
        <title>Broad Genomic Sampling Reveals a Smut Pathogenic Ancestry of the Fungal Clade Ustilaginomycotina.</title>
        <authorList>
            <person name="Kijpornyongpan T."/>
            <person name="Mondo S.J."/>
            <person name="Barry K."/>
            <person name="Sandor L."/>
            <person name="Lee J."/>
            <person name="Lipzen A."/>
            <person name="Pangilinan J."/>
            <person name="LaButti K."/>
            <person name="Hainaut M."/>
            <person name="Henrissat B."/>
            <person name="Grigoriev I.V."/>
            <person name="Spatafora J.W."/>
            <person name="Aime M.C."/>
        </authorList>
    </citation>
    <scope>NUCLEOTIDE SEQUENCE [LARGE SCALE GENOMIC DNA]</scope>
    <source>
        <strain evidence="3 4">MCA 4718</strain>
    </source>
</reference>
<dbReference type="PANTHER" id="PTHR13156">
    <property type="entry name" value="NADH-UBIQUINONE OXIDOREDUCTASE 13 KD-A SUBUNIT"/>
    <property type="match status" value="1"/>
</dbReference>
<feature type="compositionally biased region" description="Pro residues" evidence="1">
    <location>
        <begin position="70"/>
        <end position="79"/>
    </location>
</feature>
<protein>
    <recommendedName>
        <fullName evidence="2">Zinc finger CHCC-type domain-containing protein</fullName>
    </recommendedName>
</protein>
<dbReference type="Gene3D" id="2.60.260.40">
    <property type="entry name" value="q5lls5 like domains"/>
    <property type="match status" value="1"/>
</dbReference>
<evidence type="ECO:0000256" key="1">
    <source>
        <dbReference type="SAM" id="MobiDB-lite"/>
    </source>
</evidence>
<evidence type="ECO:0000259" key="2">
    <source>
        <dbReference type="Pfam" id="PF10276"/>
    </source>
</evidence>
<sequence length="180" mass="19974">MAVLKHISSLSRAATKASTSTSTISPRRHLSSSTRHLLPSFGFFQRPTQVTQPVANNTAVTEGTTRSPPVAMPHTPPNVPEKQSPNYPTTWSETQNPREMAMRGPRFEQMNMEFQPQPLSAMEMVQREPIRLSHKRITSCDGGSGALGHPRVFINLDKPGPKACPYCGLRFELDHGHSHH</sequence>
<name>A0A316U542_9BASI</name>
<accession>A0A316U542</accession>
<dbReference type="Pfam" id="PF10276">
    <property type="entry name" value="zf-CHCC"/>
    <property type="match status" value="1"/>
</dbReference>
<feature type="compositionally biased region" description="Polar residues" evidence="1">
    <location>
        <begin position="81"/>
        <end position="96"/>
    </location>
</feature>
<proteinExistence type="predicted"/>
<feature type="domain" description="Zinc finger CHCC-type" evidence="2">
    <location>
        <begin position="136"/>
        <end position="171"/>
    </location>
</feature>
<dbReference type="STRING" id="1684307.A0A316U542"/>
<dbReference type="EMBL" id="KZ819338">
    <property type="protein sequence ID" value="PWN18075.1"/>
    <property type="molecule type" value="Genomic_DNA"/>
</dbReference>
<dbReference type="FunFam" id="2.60.260.40:FF:000003">
    <property type="entry name" value="NADH dehydrogenase [ubiquinone] iron-sulfur protein 6, mitochondrial"/>
    <property type="match status" value="1"/>
</dbReference>
<feature type="compositionally biased region" description="Low complexity" evidence="1">
    <location>
        <begin position="8"/>
        <end position="25"/>
    </location>
</feature>
<keyword evidence="4" id="KW-1185">Reference proteome</keyword>
<feature type="region of interest" description="Disordered" evidence="1">
    <location>
        <begin position="59"/>
        <end position="96"/>
    </location>
</feature>
<organism evidence="3 4">
    <name type="scientific">Pseudomicrostroma glucosiphilum</name>
    <dbReference type="NCBI Taxonomy" id="1684307"/>
    <lineage>
        <taxon>Eukaryota</taxon>
        <taxon>Fungi</taxon>
        <taxon>Dikarya</taxon>
        <taxon>Basidiomycota</taxon>
        <taxon>Ustilaginomycotina</taxon>
        <taxon>Exobasidiomycetes</taxon>
        <taxon>Microstromatales</taxon>
        <taxon>Microstromatales incertae sedis</taxon>
        <taxon>Pseudomicrostroma</taxon>
    </lineage>
</organism>
<dbReference type="AlphaFoldDB" id="A0A316U542"/>
<dbReference type="RefSeq" id="XP_025345235.1">
    <property type="nucleotide sequence ID" value="XM_025490507.1"/>
</dbReference>
<gene>
    <name evidence="3" type="ORF">BCV69DRAFT_253203</name>
</gene>
<evidence type="ECO:0000313" key="3">
    <source>
        <dbReference type="EMBL" id="PWN18075.1"/>
    </source>
</evidence>
<dbReference type="OrthoDB" id="307899at2759"/>
<feature type="region of interest" description="Disordered" evidence="1">
    <location>
        <begin position="1"/>
        <end position="33"/>
    </location>
</feature>
<dbReference type="Proteomes" id="UP000245942">
    <property type="component" value="Unassembled WGS sequence"/>
</dbReference>
<dbReference type="GO" id="GO:0006120">
    <property type="term" value="P:mitochondrial electron transport, NADH to ubiquinone"/>
    <property type="evidence" value="ECO:0007669"/>
    <property type="project" value="TreeGrafter"/>
</dbReference>